<accession>A0A8T0GQN3</accession>
<name>A0A8T0GQN3_CERPU</name>
<dbReference type="Proteomes" id="UP000822688">
    <property type="component" value="Chromosome 9"/>
</dbReference>
<protein>
    <submittedName>
        <fullName evidence="2">Uncharacterized protein</fullName>
    </submittedName>
</protein>
<proteinExistence type="predicted"/>
<dbReference type="EMBL" id="CM026430">
    <property type="protein sequence ID" value="KAG0561243.1"/>
    <property type="molecule type" value="Genomic_DNA"/>
</dbReference>
<sequence length="121" mass="13064">MNPHSNQSPDGSSTPANLITPRPTSPSTRKPLSNLSNNSATRFTNCNKRYTQPSFPSLIQIQPTLPPSDKHPPVTALPDSPKIILTLTLNASNDTSITPARTTSNTQAMTRAIAKLQHISH</sequence>
<comment type="caution">
    <text evidence="2">The sequence shown here is derived from an EMBL/GenBank/DDBJ whole genome shotgun (WGS) entry which is preliminary data.</text>
</comment>
<feature type="compositionally biased region" description="Polar residues" evidence="1">
    <location>
        <begin position="30"/>
        <end position="41"/>
    </location>
</feature>
<organism evidence="2 3">
    <name type="scientific">Ceratodon purpureus</name>
    <name type="common">Fire moss</name>
    <name type="synonym">Dicranum purpureum</name>
    <dbReference type="NCBI Taxonomy" id="3225"/>
    <lineage>
        <taxon>Eukaryota</taxon>
        <taxon>Viridiplantae</taxon>
        <taxon>Streptophyta</taxon>
        <taxon>Embryophyta</taxon>
        <taxon>Bryophyta</taxon>
        <taxon>Bryophytina</taxon>
        <taxon>Bryopsida</taxon>
        <taxon>Dicranidae</taxon>
        <taxon>Pseudoditrichales</taxon>
        <taxon>Ditrichaceae</taxon>
        <taxon>Ceratodon</taxon>
    </lineage>
</organism>
<reference evidence="2" key="1">
    <citation type="submission" date="2020-06" db="EMBL/GenBank/DDBJ databases">
        <title>WGS assembly of Ceratodon purpureus strain R40.</title>
        <authorList>
            <person name="Carey S.B."/>
            <person name="Jenkins J."/>
            <person name="Shu S."/>
            <person name="Lovell J.T."/>
            <person name="Sreedasyam A."/>
            <person name="Maumus F."/>
            <person name="Tiley G.P."/>
            <person name="Fernandez-Pozo N."/>
            <person name="Barry K."/>
            <person name="Chen C."/>
            <person name="Wang M."/>
            <person name="Lipzen A."/>
            <person name="Daum C."/>
            <person name="Saski C.A."/>
            <person name="Payton A.C."/>
            <person name="Mcbreen J.C."/>
            <person name="Conrad R.E."/>
            <person name="Kollar L.M."/>
            <person name="Olsson S."/>
            <person name="Huttunen S."/>
            <person name="Landis J.B."/>
            <person name="Wickett N.J."/>
            <person name="Johnson M.G."/>
            <person name="Rensing S.A."/>
            <person name="Grimwood J."/>
            <person name="Schmutz J."/>
            <person name="Mcdaniel S.F."/>
        </authorList>
    </citation>
    <scope>NUCLEOTIDE SEQUENCE</scope>
    <source>
        <strain evidence="2">R40</strain>
    </source>
</reference>
<evidence type="ECO:0000256" key="1">
    <source>
        <dbReference type="SAM" id="MobiDB-lite"/>
    </source>
</evidence>
<evidence type="ECO:0000313" key="2">
    <source>
        <dbReference type="EMBL" id="KAG0561243.1"/>
    </source>
</evidence>
<feature type="region of interest" description="Disordered" evidence="1">
    <location>
        <begin position="1"/>
        <end position="41"/>
    </location>
</feature>
<evidence type="ECO:0000313" key="3">
    <source>
        <dbReference type="Proteomes" id="UP000822688"/>
    </source>
</evidence>
<keyword evidence="3" id="KW-1185">Reference proteome</keyword>
<gene>
    <name evidence="2" type="ORF">KC19_9G048400</name>
</gene>
<feature type="region of interest" description="Disordered" evidence="1">
    <location>
        <begin position="59"/>
        <end position="78"/>
    </location>
</feature>
<dbReference type="AlphaFoldDB" id="A0A8T0GQN3"/>
<feature type="compositionally biased region" description="Polar residues" evidence="1">
    <location>
        <begin position="1"/>
        <end position="17"/>
    </location>
</feature>
<feature type="compositionally biased region" description="Low complexity" evidence="1">
    <location>
        <begin position="20"/>
        <end position="29"/>
    </location>
</feature>